<comment type="subcellular location">
    <subcellularLocation>
        <location evidence="1">Membrane</location>
        <topology evidence="1">Multi-pass membrane protein</topology>
    </subcellularLocation>
</comment>
<protein>
    <submittedName>
        <fullName evidence="6">---NA</fullName>
    </submittedName>
</protein>
<name>A0A6S7I5P2_PARCT</name>
<evidence type="ECO:0000313" key="6">
    <source>
        <dbReference type="EMBL" id="CAB4013036.1"/>
    </source>
</evidence>
<accession>A0A6S7I5P2</accession>
<dbReference type="EMBL" id="CACRXK020007729">
    <property type="protein sequence ID" value="CAB4013036.1"/>
    <property type="molecule type" value="Genomic_DNA"/>
</dbReference>
<organism evidence="6 7">
    <name type="scientific">Paramuricea clavata</name>
    <name type="common">Red gorgonian</name>
    <name type="synonym">Violescent sea-whip</name>
    <dbReference type="NCBI Taxonomy" id="317549"/>
    <lineage>
        <taxon>Eukaryota</taxon>
        <taxon>Metazoa</taxon>
        <taxon>Cnidaria</taxon>
        <taxon>Anthozoa</taxon>
        <taxon>Octocorallia</taxon>
        <taxon>Malacalcyonacea</taxon>
        <taxon>Plexauridae</taxon>
        <taxon>Paramuricea</taxon>
    </lineage>
</organism>
<comment type="caution">
    <text evidence="6">The sequence shown here is derived from an EMBL/GenBank/DDBJ whole genome shotgun (WGS) entry which is preliminary data.</text>
</comment>
<dbReference type="InterPro" id="IPR008253">
    <property type="entry name" value="Marvel"/>
</dbReference>
<sequence length="137" mass="14954">MRDGALDPYDIGKYGRFEFFLYTTSVGVIIAILSFVASITGLLEKQGRTLAMVVLHAIWTLQLLVSTVLLAKTLATLEKKVEYLSSTVGKKKSNCQLLDDANHDFTCSQLTAGVVFGSFGTILFLVDTIVCSIIIAR</sequence>
<feature type="domain" description="MARVEL" evidence="5">
    <location>
        <begin position="12"/>
        <end position="129"/>
    </location>
</feature>
<keyword evidence="3" id="KW-1133">Transmembrane helix</keyword>
<proteinExistence type="predicted"/>
<dbReference type="GO" id="GO:0016020">
    <property type="term" value="C:membrane"/>
    <property type="evidence" value="ECO:0007669"/>
    <property type="project" value="UniProtKB-SubCell"/>
</dbReference>
<keyword evidence="7" id="KW-1185">Reference proteome</keyword>
<evidence type="ECO:0000259" key="5">
    <source>
        <dbReference type="Pfam" id="PF01284"/>
    </source>
</evidence>
<evidence type="ECO:0000313" key="7">
    <source>
        <dbReference type="Proteomes" id="UP001152795"/>
    </source>
</evidence>
<gene>
    <name evidence="6" type="ORF">PACLA_8A014748</name>
</gene>
<dbReference type="Proteomes" id="UP001152795">
    <property type="component" value="Unassembled WGS sequence"/>
</dbReference>
<dbReference type="OrthoDB" id="6008144at2759"/>
<evidence type="ECO:0000256" key="2">
    <source>
        <dbReference type="ARBA" id="ARBA00022692"/>
    </source>
</evidence>
<dbReference type="AlphaFoldDB" id="A0A6S7I5P2"/>
<dbReference type="Pfam" id="PF01284">
    <property type="entry name" value="MARVEL"/>
    <property type="match status" value="1"/>
</dbReference>
<evidence type="ECO:0000256" key="4">
    <source>
        <dbReference type="ARBA" id="ARBA00023136"/>
    </source>
</evidence>
<keyword evidence="4" id="KW-0472">Membrane</keyword>
<evidence type="ECO:0000256" key="3">
    <source>
        <dbReference type="ARBA" id="ARBA00022989"/>
    </source>
</evidence>
<reference evidence="6" key="1">
    <citation type="submission" date="2020-04" db="EMBL/GenBank/DDBJ databases">
        <authorList>
            <person name="Alioto T."/>
            <person name="Alioto T."/>
            <person name="Gomez Garrido J."/>
        </authorList>
    </citation>
    <scope>NUCLEOTIDE SEQUENCE</scope>
    <source>
        <strain evidence="6">A484AB</strain>
    </source>
</reference>
<keyword evidence="2" id="KW-0812">Transmembrane</keyword>
<evidence type="ECO:0000256" key="1">
    <source>
        <dbReference type="ARBA" id="ARBA00004141"/>
    </source>
</evidence>